<dbReference type="PANTHER" id="PTHR43280:SF2">
    <property type="entry name" value="HTH-TYPE TRANSCRIPTIONAL REGULATOR EXSA"/>
    <property type="match status" value="1"/>
</dbReference>
<dbReference type="OrthoDB" id="1007602at2"/>
<dbReference type="InterPro" id="IPR018060">
    <property type="entry name" value="HTH_AraC"/>
</dbReference>
<keyword evidence="3" id="KW-0804">Transcription</keyword>
<dbReference type="Gene3D" id="1.10.10.60">
    <property type="entry name" value="Homeodomain-like"/>
    <property type="match status" value="2"/>
</dbReference>
<protein>
    <submittedName>
        <fullName evidence="5">Helix-turn-helix domain-containing protein</fullName>
    </submittedName>
</protein>
<dbReference type="PROSITE" id="PS01124">
    <property type="entry name" value="HTH_ARAC_FAMILY_2"/>
    <property type="match status" value="1"/>
</dbReference>
<sequence>MTKNKRLIKHSFQLLNVDYVKLGDKWNFRNVISPYYRLYYIDAGEGSVSGPDGSITLRPGYLYLIPSFTLCNLYCDHFLSQYFVQFFEDSVDSVSLFSNCRKSLEVKANENDVANFKRLIAINPGRGINRSNDPLVYEKDVYYKEYTELNNLQSISAQYETQGIILQLISKFLKPELFIKDRSVVKPSTVMDAIGHIQINIKTPLKISQLAARANLSTDYFSRLFHRYTGQSPVNYILQKRIERAQYLIITTKKQQEEIAELTGFDNVHYFSRVFKKMTGLTPGAYRLQNKTLNLID</sequence>
<proteinExistence type="predicted"/>
<evidence type="ECO:0000256" key="2">
    <source>
        <dbReference type="ARBA" id="ARBA00023125"/>
    </source>
</evidence>
<name>A0A1H9R1R1_9SPHI</name>
<dbReference type="PRINTS" id="PR00032">
    <property type="entry name" value="HTHARAC"/>
</dbReference>
<keyword evidence="1" id="KW-0805">Transcription regulation</keyword>
<dbReference type="InterPro" id="IPR020449">
    <property type="entry name" value="Tscrpt_reg_AraC-type_HTH"/>
</dbReference>
<evidence type="ECO:0000256" key="1">
    <source>
        <dbReference type="ARBA" id="ARBA00023015"/>
    </source>
</evidence>
<dbReference type="Proteomes" id="UP000199572">
    <property type="component" value="Unassembled WGS sequence"/>
</dbReference>
<dbReference type="SMART" id="SM00342">
    <property type="entry name" value="HTH_ARAC"/>
    <property type="match status" value="1"/>
</dbReference>
<accession>A0A1H9R1R1</accession>
<dbReference type="PANTHER" id="PTHR43280">
    <property type="entry name" value="ARAC-FAMILY TRANSCRIPTIONAL REGULATOR"/>
    <property type="match status" value="1"/>
</dbReference>
<dbReference type="InterPro" id="IPR009057">
    <property type="entry name" value="Homeodomain-like_sf"/>
</dbReference>
<keyword evidence="2" id="KW-0238">DNA-binding</keyword>
<dbReference type="SUPFAM" id="SSF46689">
    <property type="entry name" value="Homeodomain-like"/>
    <property type="match status" value="2"/>
</dbReference>
<reference evidence="6" key="1">
    <citation type="submission" date="2016-10" db="EMBL/GenBank/DDBJ databases">
        <authorList>
            <person name="Varghese N."/>
            <person name="Submissions S."/>
        </authorList>
    </citation>
    <scope>NUCLEOTIDE SEQUENCE [LARGE SCALE GENOMIC DNA]</scope>
    <source>
        <strain evidence="6">DSM 18610</strain>
    </source>
</reference>
<dbReference type="STRING" id="390241.SAMN04488023_11387"/>
<dbReference type="RefSeq" id="WP_090884694.1">
    <property type="nucleotide sequence ID" value="NZ_FOGG01000013.1"/>
</dbReference>
<keyword evidence="6" id="KW-1185">Reference proteome</keyword>
<evidence type="ECO:0000259" key="4">
    <source>
        <dbReference type="PROSITE" id="PS01124"/>
    </source>
</evidence>
<evidence type="ECO:0000256" key="3">
    <source>
        <dbReference type="ARBA" id="ARBA00023163"/>
    </source>
</evidence>
<gene>
    <name evidence="5" type="ORF">SAMN04488023_11387</name>
</gene>
<dbReference type="Pfam" id="PF12833">
    <property type="entry name" value="HTH_18"/>
    <property type="match status" value="1"/>
</dbReference>
<evidence type="ECO:0000313" key="5">
    <source>
        <dbReference type="EMBL" id="SER66557.1"/>
    </source>
</evidence>
<feature type="domain" description="HTH araC/xylS-type" evidence="4">
    <location>
        <begin position="191"/>
        <end position="289"/>
    </location>
</feature>
<dbReference type="GO" id="GO:0003700">
    <property type="term" value="F:DNA-binding transcription factor activity"/>
    <property type="evidence" value="ECO:0007669"/>
    <property type="project" value="InterPro"/>
</dbReference>
<organism evidence="5 6">
    <name type="scientific">Pedobacter rhizosphaerae</name>
    <dbReference type="NCBI Taxonomy" id="390241"/>
    <lineage>
        <taxon>Bacteria</taxon>
        <taxon>Pseudomonadati</taxon>
        <taxon>Bacteroidota</taxon>
        <taxon>Sphingobacteriia</taxon>
        <taxon>Sphingobacteriales</taxon>
        <taxon>Sphingobacteriaceae</taxon>
        <taxon>Pedobacter</taxon>
    </lineage>
</organism>
<dbReference type="EMBL" id="FOGG01000013">
    <property type="protein sequence ID" value="SER66557.1"/>
    <property type="molecule type" value="Genomic_DNA"/>
</dbReference>
<evidence type="ECO:0000313" key="6">
    <source>
        <dbReference type="Proteomes" id="UP000199572"/>
    </source>
</evidence>
<dbReference type="GO" id="GO:0043565">
    <property type="term" value="F:sequence-specific DNA binding"/>
    <property type="evidence" value="ECO:0007669"/>
    <property type="project" value="InterPro"/>
</dbReference>
<dbReference type="AlphaFoldDB" id="A0A1H9R1R1"/>